<accession>A0A382TTZ9</accession>
<proteinExistence type="predicted"/>
<gene>
    <name evidence="1" type="ORF">METZ01_LOCUS378317</name>
</gene>
<organism evidence="1">
    <name type="scientific">marine metagenome</name>
    <dbReference type="NCBI Taxonomy" id="408172"/>
    <lineage>
        <taxon>unclassified sequences</taxon>
        <taxon>metagenomes</taxon>
        <taxon>ecological metagenomes</taxon>
    </lineage>
</organism>
<dbReference type="EMBL" id="UINC01139114">
    <property type="protein sequence ID" value="SVD25463.1"/>
    <property type="molecule type" value="Genomic_DNA"/>
</dbReference>
<sequence>LELLSREIMNMGLNCKMIYGRTPTIESFENGEETREQIRDEFVAKDSGLDILIANPAACSESISLHKTCFHAIYYDLSFNCAQYLQSLDRIHRIGGSENNQANYYFLQYENSIDQLISENLKRKAEEMYSVIEDDCSIYSLNMFEDDSIEPYKKLLS</sequence>
<reference evidence="1" key="1">
    <citation type="submission" date="2018-05" db="EMBL/GenBank/DDBJ databases">
        <authorList>
            <person name="Lanie J.A."/>
            <person name="Ng W.-L."/>
            <person name="Kazmierczak K.M."/>
            <person name="Andrzejewski T.M."/>
            <person name="Davidsen T.M."/>
            <person name="Wayne K.J."/>
            <person name="Tettelin H."/>
            <person name="Glass J.I."/>
            <person name="Rusch D."/>
            <person name="Podicherti R."/>
            <person name="Tsui H.-C.T."/>
            <person name="Winkler M.E."/>
        </authorList>
    </citation>
    <scope>NUCLEOTIDE SEQUENCE</scope>
</reference>
<feature type="non-terminal residue" evidence="1">
    <location>
        <position position="1"/>
    </location>
</feature>
<dbReference type="AlphaFoldDB" id="A0A382TTZ9"/>
<evidence type="ECO:0000313" key="1">
    <source>
        <dbReference type="EMBL" id="SVD25463.1"/>
    </source>
</evidence>
<evidence type="ECO:0008006" key="2">
    <source>
        <dbReference type="Google" id="ProtNLM"/>
    </source>
</evidence>
<dbReference type="SUPFAM" id="SSF52540">
    <property type="entry name" value="P-loop containing nucleoside triphosphate hydrolases"/>
    <property type="match status" value="1"/>
</dbReference>
<protein>
    <recommendedName>
        <fullName evidence="2">Helicase C-terminal domain-containing protein</fullName>
    </recommendedName>
</protein>
<dbReference type="Gene3D" id="3.40.50.300">
    <property type="entry name" value="P-loop containing nucleotide triphosphate hydrolases"/>
    <property type="match status" value="1"/>
</dbReference>
<dbReference type="InterPro" id="IPR027417">
    <property type="entry name" value="P-loop_NTPase"/>
</dbReference>
<name>A0A382TTZ9_9ZZZZ</name>